<evidence type="ECO:0000313" key="2">
    <source>
        <dbReference type="Proteomes" id="UP001238450"/>
    </source>
</evidence>
<dbReference type="EMBL" id="JAUSUV010000017">
    <property type="protein sequence ID" value="MDQ0418764.1"/>
    <property type="molecule type" value="Genomic_DNA"/>
</dbReference>
<dbReference type="Proteomes" id="UP001238450">
    <property type="component" value="Unassembled WGS sequence"/>
</dbReference>
<organism evidence="1 2">
    <name type="scientific">Croceifilum oryzae</name>
    <dbReference type="NCBI Taxonomy" id="1553429"/>
    <lineage>
        <taxon>Bacteria</taxon>
        <taxon>Bacillati</taxon>
        <taxon>Bacillota</taxon>
        <taxon>Bacilli</taxon>
        <taxon>Bacillales</taxon>
        <taxon>Thermoactinomycetaceae</taxon>
        <taxon>Croceifilum</taxon>
    </lineage>
</organism>
<comment type="caution">
    <text evidence="1">The sequence shown here is derived from an EMBL/GenBank/DDBJ whole genome shotgun (WGS) entry which is preliminary data.</text>
</comment>
<dbReference type="RefSeq" id="WP_307254693.1">
    <property type="nucleotide sequence ID" value="NZ_JAUSUV010000017.1"/>
</dbReference>
<accession>A0AAJ1THT9</accession>
<gene>
    <name evidence="1" type="ORF">J2Z48_002968</name>
</gene>
<keyword evidence="2" id="KW-1185">Reference proteome</keyword>
<name>A0AAJ1THT9_9BACL</name>
<proteinExistence type="predicted"/>
<reference evidence="1 2" key="1">
    <citation type="submission" date="2023-07" db="EMBL/GenBank/DDBJ databases">
        <title>Genomic Encyclopedia of Type Strains, Phase IV (KMG-IV): sequencing the most valuable type-strain genomes for metagenomic binning, comparative biology and taxonomic classification.</title>
        <authorList>
            <person name="Goeker M."/>
        </authorList>
    </citation>
    <scope>NUCLEOTIDE SEQUENCE [LARGE SCALE GENOMIC DNA]</scope>
    <source>
        <strain evidence="1 2">DSM 46876</strain>
    </source>
</reference>
<dbReference type="AlphaFoldDB" id="A0AAJ1THT9"/>
<evidence type="ECO:0000313" key="1">
    <source>
        <dbReference type="EMBL" id="MDQ0418764.1"/>
    </source>
</evidence>
<sequence length="110" mass="12935">MDTNQAAIFLHENFDDDEFREIIHQVFALRQGYISSSKLRGGQRSDVFDQKPNPIHEWEIRIMTDDIVLEDLGALIEMVVSARRKYPEASKNRDKYGNGDKRKRLYYVLT</sequence>
<protein>
    <submittedName>
        <fullName evidence="1">Uncharacterized protein</fullName>
    </submittedName>
</protein>